<feature type="transmembrane region" description="Helical" evidence="7">
    <location>
        <begin position="38"/>
        <end position="60"/>
    </location>
</feature>
<evidence type="ECO:0000313" key="10">
    <source>
        <dbReference type="RefSeq" id="XP_022245629.1"/>
    </source>
</evidence>
<evidence type="ECO:0000313" key="13">
    <source>
        <dbReference type="RefSeq" id="XP_022245645.1"/>
    </source>
</evidence>
<evidence type="ECO:0000256" key="5">
    <source>
        <dbReference type="ARBA" id="ARBA00022989"/>
    </source>
</evidence>
<evidence type="ECO:0000313" key="8">
    <source>
        <dbReference type="Proteomes" id="UP000694941"/>
    </source>
</evidence>
<dbReference type="RefSeq" id="XP_022245629.1">
    <property type="nucleotide sequence ID" value="XM_022389921.1"/>
</dbReference>
<keyword evidence="6 7" id="KW-0472">Membrane</keyword>
<dbReference type="RefSeq" id="XP_022245645.1">
    <property type="nucleotide sequence ID" value="XM_022389937.1"/>
</dbReference>
<keyword evidence="4" id="KW-0735">Signal-anchor</keyword>
<evidence type="ECO:0000256" key="2">
    <source>
        <dbReference type="ARBA" id="ARBA00005876"/>
    </source>
</evidence>
<dbReference type="Pfam" id="PF00287">
    <property type="entry name" value="Na_K-ATPase"/>
    <property type="match status" value="1"/>
</dbReference>
<gene>
    <name evidence="9 10 11 12 13" type="primary">LOC106462392</name>
</gene>
<evidence type="ECO:0000313" key="12">
    <source>
        <dbReference type="RefSeq" id="XP_022245641.1"/>
    </source>
</evidence>
<organism evidence="8 10">
    <name type="scientific">Limulus polyphemus</name>
    <name type="common">Atlantic horseshoe crab</name>
    <dbReference type="NCBI Taxonomy" id="6850"/>
    <lineage>
        <taxon>Eukaryota</taxon>
        <taxon>Metazoa</taxon>
        <taxon>Ecdysozoa</taxon>
        <taxon>Arthropoda</taxon>
        <taxon>Chelicerata</taxon>
        <taxon>Merostomata</taxon>
        <taxon>Xiphosura</taxon>
        <taxon>Limulidae</taxon>
        <taxon>Limulus</taxon>
    </lineage>
</organism>
<evidence type="ECO:0000313" key="9">
    <source>
        <dbReference type="RefSeq" id="XP_013777775.1"/>
    </source>
</evidence>
<reference evidence="9 10" key="1">
    <citation type="submission" date="2025-05" db="UniProtKB">
        <authorList>
            <consortium name="RefSeq"/>
        </authorList>
    </citation>
    <scope>IDENTIFICATION</scope>
    <source>
        <tissue evidence="9 10">Muscle</tissue>
    </source>
</reference>
<proteinExistence type="inferred from homology"/>
<dbReference type="InterPro" id="IPR038702">
    <property type="entry name" value="Na/K_ATPase_sub_beta_sf"/>
</dbReference>
<keyword evidence="5 7" id="KW-1133">Transmembrane helix</keyword>
<evidence type="ECO:0000256" key="4">
    <source>
        <dbReference type="ARBA" id="ARBA00022968"/>
    </source>
</evidence>
<comment type="subcellular location">
    <subcellularLocation>
        <location evidence="1">Membrane</location>
        <topology evidence="1">Single-pass type II membrane protein</topology>
    </subcellularLocation>
</comment>
<keyword evidence="3 7" id="KW-0812">Transmembrane</keyword>
<dbReference type="InterPro" id="IPR000402">
    <property type="entry name" value="Na/K_ATPase_sub_beta"/>
</dbReference>
<evidence type="ECO:0000313" key="11">
    <source>
        <dbReference type="RefSeq" id="XP_022245637.1"/>
    </source>
</evidence>
<dbReference type="PANTHER" id="PTHR11523">
    <property type="entry name" value="SODIUM/POTASSIUM-DEPENDENT ATPASE BETA SUBUNIT"/>
    <property type="match status" value="1"/>
</dbReference>
<dbReference type="GeneID" id="106462392"/>
<evidence type="ECO:0000256" key="7">
    <source>
        <dbReference type="SAM" id="Phobius"/>
    </source>
</evidence>
<dbReference type="PANTHER" id="PTHR11523:SF28">
    <property type="entry name" value="NA_K-ATPASE BETA SUBUNIT ISOFORM 4-RELATED"/>
    <property type="match status" value="1"/>
</dbReference>
<dbReference type="RefSeq" id="XP_022245637.1">
    <property type="nucleotide sequence ID" value="XM_022389929.1"/>
</dbReference>
<evidence type="ECO:0000256" key="1">
    <source>
        <dbReference type="ARBA" id="ARBA00004606"/>
    </source>
</evidence>
<dbReference type="Proteomes" id="UP000694941">
    <property type="component" value="Unplaced"/>
</dbReference>
<accession>A0ABM1SPS3</accession>
<sequence>MSKNALVRGYNSTSAFGATKKETRTKGLHSRCVRKGRISILGAVMLTSIIITIPQCYGVIIRCNNSTMKVIPRLMKVFPTTEGSLNLIHYKLGRVPLGGKNWTEMTQQLSQLLSGYNTRQMNYQNITECSEESPPAGHSCFFNIQLISSECTEAKTFGYRRSEPCIFLQFPNISNWEPVPYNISDPQTVNELPERLRSTYDPRYAYINCEGDTAFDRENLGFINYSPYQGFPVNFFPYTGQPNYMPPLVAVHFPTLRIGVAVNVVCKLWAKNVNHTEDAVPNGTVRFTLLVD</sequence>
<keyword evidence="8" id="KW-1185">Reference proteome</keyword>
<dbReference type="RefSeq" id="XP_022245641.1">
    <property type="nucleotide sequence ID" value="XM_022389933.1"/>
</dbReference>
<protein>
    <submittedName>
        <fullName evidence="9 10">Sodium/potassium-transporting ATPase subunit beta-like</fullName>
    </submittedName>
</protein>
<evidence type="ECO:0000256" key="6">
    <source>
        <dbReference type="ARBA" id="ARBA00023136"/>
    </source>
</evidence>
<comment type="similarity">
    <text evidence="2">Belongs to the X(+)/potassium ATPases subunit beta family.</text>
</comment>
<dbReference type="RefSeq" id="XP_013777775.1">
    <property type="nucleotide sequence ID" value="XM_013922321.2"/>
</dbReference>
<evidence type="ECO:0000256" key="3">
    <source>
        <dbReference type="ARBA" id="ARBA00022692"/>
    </source>
</evidence>
<dbReference type="Gene3D" id="2.60.40.1660">
    <property type="entry name" value="Na, k-atpase alpha subunit"/>
    <property type="match status" value="1"/>
</dbReference>
<name>A0ABM1SPS3_LIMPO</name>